<accession>A0A5D3CSA1</accession>
<dbReference type="PANTHER" id="PTHR11439:SF483">
    <property type="entry name" value="PEPTIDE SYNTHASE GLIP-LIKE, PUTATIVE (AFU_ORTHOLOGUE AFUA_3G12920)-RELATED"/>
    <property type="match status" value="1"/>
</dbReference>
<evidence type="ECO:0000313" key="2">
    <source>
        <dbReference type="EMBL" id="KAA0047402.1"/>
    </source>
</evidence>
<evidence type="ECO:0000313" key="5">
    <source>
        <dbReference type="Proteomes" id="UP000321947"/>
    </source>
</evidence>
<dbReference type="InterPro" id="IPR013103">
    <property type="entry name" value="RVT_2"/>
</dbReference>
<evidence type="ECO:0000313" key="4">
    <source>
        <dbReference type="Proteomes" id="UP000321393"/>
    </source>
</evidence>
<dbReference type="Proteomes" id="UP000321393">
    <property type="component" value="Unassembled WGS sequence"/>
</dbReference>
<comment type="caution">
    <text evidence="3">The sequence shown here is derived from an EMBL/GenBank/DDBJ whole genome shotgun (WGS) entry which is preliminary data.</text>
</comment>
<dbReference type="EMBL" id="SSTD01009625">
    <property type="protein sequence ID" value="TYK14078.1"/>
    <property type="molecule type" value="Genomic_DNA"/>
</dbReference>
<dbReference type="InterPro" id="IPR043502">
    <property type="entry name" value="DNA/RNA_pol_sf"/>
</dbReference>
<name>A0A5D3CSA1_CUCMM</name>
<dbReference type="Pfam" id="PF07727">
    <property type="entry name" value="RVT_2"/>
    <property type="match status" value="1"/>
</dbReference>
<dbReference type="AlphaFoldDB" id="A0A5D3CSA1"/>
<gene>
    <name evidence="3" type="ORF">E5676_scaffold363G00570</name>
    <name evidence="2" type="ORF">E6C27_scaffold754G00590</name>
</gene>
<dbReference type="PANTHER" id="PTHR11439">
    <property type="entry name" value="GAG-POL-RELATED RETROTRANSPOSON"/>
    <property type="match status" value="1"/>
</dbReference>
<feature type="domain" description="Reverse transcriptase Ty1/copia-type" evidence="1">
    <location>
        <begin position="1"/>
        <end position="76"/>
    </location>
</feature>
<dbReference type="Proteomes" id="UP000321947">
    <property type="component" value="Unassembled WGS sequence"/>
</dbReference>
<organism evidence="3 5">
    <name type="scientific">Cucumis melo var. makuwa</name>
    <name type="common">Oriental melon</name>
    <dbReference type="NCBI Taxonomy" id="1194695"/>
    <lineage>
        <taxon>Eukaryota</taxon>
        <taxon>Viridiplantae</taxon>
        <taxon>Streptophyta</taxon>
        <taxon>Embryophyta</taxon>
        <taxon>Tracheophyta</taxon>
        <taxon>Spermatophyta</taxon>
        <taxon>Magnoliopsida</taxon>
        <taxon>eudicotyledons</taxon>
        <taxon>Gunneridae</taxon>
        <taxon>Pentapetalae</taxon>
        <taxon>rosids</taxon>
        <taxon>fabids</taxon>
        <taxon>Cucurbitales</taxon>
        <taxon>Cucurbitaceae</taxon>
        <taxon>Benincaseae</taxon>
        <taxon>Cucumis</taxon>
    </lineage>
</organism>
<dbReference type="CDD" id="cd09272">
    <property type="entry name" value="RNase_HI_RT_Ty1"/>
    <property type="match status" value="1"/>
</dbReference>
<sequence length="264" mass="30228">MDVKSTFLNGYLSEEVYVAQPKGFADPAHQDHVYKLRKALYGLKQAPRAWYERLTTYLLQQGYQGAVQIKLFYVEQFVAQMKGEFEMSMVGELTFFLRPKRTSAATHLKMTKDTNDWAGCTDDRKSTSGRCFFLGNNVTAWFNKKQNSVSLSTAEIEYIAAKSSCSQLLWMKQMLDEYGITQSSMILYCDNLSAIIISKNPVQHSRTKHIDIRHYFIRELVEANIIRLEHVQSSFQLADIFTKPLDVATFEGLRASVGVCQRPT</sequence>
<proteinExistence type="predicted"/>
<reference evidence="4 5" key="1">
    <citation type="submission" date="2019-08" db="EMBL/GenBank/DDBJ databases">
        <title>Draft genome sequences of two oriental melons (Cucumis melo L. var makuwa).</title>
        <authorList>
            <person name="Kwon S.-Y."/>
        </authorList>
    </citation>
    <scope>NUCLEOTIDE SEQUENCE [LARGE SCALE GENOMIC DNA]</scope>
    <source>
        <strain evidence="5">cv. Chang Bougi</strain>
        <strain evidence="4">cv. SW 3</strain>
        <tissue evidence="3">Leaf</tissue>
    </source>
</reference>
<dbReference type="STRING" id="1194695.A0A5D3CSA1"/>
<dbReference type="SUPFAM" id="SSF56672">
    <property type="entry name" value="DNA/RNA polymerases"/>
    <property type="match status" value="1"/>
</dbReference>
<dbReference type="EMBL" id="SSTE01013251">
    <property type="protein sequence ID" value="KAA0047402.1"/>
    <property type="molecule type" value="Genomic_DNA"/>
</dbReference>
<evidence type="ECO:0000259" key="1">
    <source>
        <dbReference type="Pfam" id="PF07727"/>
    </source>
</evidence>
<protein>
    <submittedName>
        <fullName evidence="3">Retrovirus-related Pol polyprotein from transposon TNT 1-94</fullName>
    </submittedName>
</protein>
<dbReference type="OrthoDB" id="418237at2759"/>
<evidence type="ECO:0000313" key="3">
    <source>
        <dbReference type="EMBL" id="TYK14078.1"/>
    </source>
</evidence>